<reference evidence="2 3" key="1">
    <citation type="submission" date="2017-02" db="EMBL/GenBank/DDBJ databases">
        <title>Draft Genome Sequences of 'Candidatus Synechococcus spongiarum', Cyanobacterial Symbionts of the Mediterranean Sponge Aplysina aerophoba from two locations.</title>
        <authorList>
            <person name="Slaby B.M."/>
            <person name="Hentschel U."/>
        </authorList>
    </citation>
    <scope>NUCLEOTIDE SEQUENCE [LARGE SCALE GENOMIC DNA]</scope>
    <source>
        <strain evidence="2">LMB bulk15M</strain>
    </source>
</reference>
<dbReference type="Proteomes" id="UP000242636">
    <property type="component" value="Unassembled WGS sequence"/>
</dbReference>
<gene>
    <name evidence="2" type="ORF">BV61_07330</name>
</gene>
<protein>
    <submittedName>
        <fullName evidence="2">Isoprenyl transferase</fullName>
    </submittedName>
</protein>
<dbReference type="Pfam" id="PF01255">
    <property type="entry name" value="Prenyltransf"/>
    <property type="match status" value="1"/>
</dbReference>
<organism evidence="2 3">
    <name type="scientific">Candidatus Synechococcus spongiarum LMB bulk15M</name>
    <dbReference type="NCBI Taxonomy" id="1943582"/>
    <lineage>
        <taxon>Bacteria</taxon>
        <taxon>Bacillati</taxon>
        <taxon>Cyanobacteriota</taxon>
        <taxon>Cyanophyceae</taxon>
        <taxon>Synechococcales</taxon>
        <taxon>Synechococcaceae</taxon>
        <taxon>Synechococcus</taxon>
    </lineage>
</organism>
<dbReference type="EMBL" id="MWLD01000081">
    <property type="protein sequence ID" value="OOV24938.1"/>
    <property type="molecule type" value="Genomic_DNA"/>
</dbReference>
<evidence type="ECO:0000256" key="1">
    <source>
        <dbReference type="ARBA" id="ARBA00022679"/>
    </source>
</evidence>
<keyword evidence="1 2" id="KW-0808">Transferase</keyword>
<dbReference type="SUPFAM" id="SSF64005">
    <property type="entry name" value="Undecaprenyl diphosphate synthase"/>
    <property type="match status" value="1"/>
</dbReference>
<sequence length="64" mass="7151">MALPDDLDSTRLPRHLAVIMDGNGRWAQQRRLPRVRGHQMGVQALKRLLQLCGHWGIPALTTGA</sequence>
<evidence type="ECO:0000313" key="3">
    <source>
        <dbReference type="Proteomes" id="UP000242636"/>
    </source>
</evidence>
<dbReference type="AlphaFoldDB" id="A0A1T1C965"/>
<dbReference type="GO" id="GO:0016094">
    <property type="term" value="P:polyprenol biosynthetic process"/>
    <property type="evidence" value="ECO:0007669"/>
    <property type="project" value="TreeGrafter"/>
</dbReference>
<dbReference type="InterPro" id="IPR036424">
    <property type="entry name" value="UPP_synth-like_sf"/>
</dbReference>
<proteinExistence type="predicted"/>
<dbReference type="PANTHER" id="PTHR10291:SF0">
    <property type="entry name" value="DEHYDRODOLICHYL DIPHOSPHATE SYNTHASE 2"/>
    <property type="match status" value="1"/>
</dbReference>
<dbReference type="GO" id="GO:0045547">
    <property type="term" value="F:ditrans,polycis-polyprenyl diphosphate synthase [(2E,6E)-farnesyl diphosphate specific] activity"/>
    <property type="evidence" value="ECO:0007669"/>
    <property type="project" value="TreeGrafter"/>
</dbReference>
<feature type="non-terminal residue" evidence="2">
    <location>
        <position position="64"/>
    </location>
</feature>
<comment type="caution">
    <text evidence="2">The sequence shown here is derived from an EMBL/GenBank/DDBJ whole genome shotgun (WGS) entry which is preliminary data.</text>
</comment>
<dbReference type="Gene3D" id="3.40.1180.10">
    <property type="entry name" value="Decaprenyl diphosphate synthase-like"/>
    <property type="match status" value="1"/>
</dbReference>
<dbReference type="PANTHER" id="PTHR10291">
    <property type="entry name" value="DEHYDRODOLICHYL DIPHOSPHATE SYNTHASE FAMILY MEMBER"/>
    <property type="match status" value="1"/>
</dbReference>
<name>A0A1T1C965_9SYNE</name>
<dbReference type="InterPro" id="IPR001441">
    <property type="entry name" value="UPP_synth-like"/>
</dbReference>
<keyword evidence="3" id="KW-1185">Reference proteome</keyword>
<accession>A0A1T1C965</accession>
<evidence type="ECO:0000313" key="2">
    <source>
        <dbReference type="EMBL" id="OOV24938.1"/>
    </source>
</evidence>